<dbReference type="PROSITE" id="PS51257">
    <property type="entry name" value="PROKAR_LIPOPROTEIN"/>
    <property type="match status" value="1"/>
</dbReference>
<protein>
    <recommendedName>
        <fullName evidence="3">DUF3828 domain-containing protein</fullName>
    </recommendedName>
</protein>
<evidence type="ECO:0000313" key="1">
    <source>
        <dbReference type="EMBL" id="SDK04960.1"/>
    </source>
</evidence>
<gene>
    <name evidence="1" type="ORF">SAMN04488540_11811</name>
</gene>
<name>A0A1G8YSG5_9GAMM</name>
<dbReference type="RefSeq" id="WP_143026663.1">
    <property type="nucleotide sequence ID" value="NZ_FNEM01000018.1"/>
</dbReference>
<accession>A0A1G8YSG5</accession>
<dbReference type="EMBL" id="FNEM01000018">
    <property type="protein sequence ID" value="SDK04960.1"/>
    <property type="molecule type" value="Genomic_DNA"/>
</dbReference>
<dbReference type="AlphaFoldDB" id="A0A1G8YSG5"/>
<evidence type="ECO:0000313" key="2">
    <source>
        <dbReference type="Proteomes" id="UP000199527"/>
    </source>
</evidence>
<evidence type="ECO:0008006" key="3">
    <source>
        <dbReference type="Google" id="ProtNLM"/>
    </source>
</evidence>
<reference evidence="2" key="1">
    <citation type="submission" date="2016-10" db="EMBL/GenBank/DDBJ databases">
        <authorList>
            <person name="Varghese N."/>
            <person name="Submissions S."/>
        </authorList>
    </citation>
    <scope>NUCLEOTIDE SEQUENCE [LARGE SCALE GENOMIC DNA]</scope>
    <source>
        <strain evidence="2">DSM 23317</strain>
    </source>
</reference>
<sequence length="144" mass="16666">MTIRTLWALLFIMVLQGCSEAPGPKRLPEHVALDLFTAIYVEQDTNKALPLIDGDLLPLFHHYRLASQIQRQLFGLRLEQVEVELSSTDADFFRRRHQDMKVTIKLSGIKGDSVWQDLRQVQVEVIDNRWKVTKLINDPWLSNG</sequence>
<proteinExistence type="predicted"/>
<keyword evidence="2" id="KW-1185">Reference proteome</keyword>
<organism evidence="1 2">
    <name type="scientific">Ferrimonas sediminum</name>
    <dbReference type="NCBI Taxonomy" id="718193"/>
    <lineage>
        <taxon>Bacteria</taxon>
        <taxon>Pseudomonadati</taxon>
        <taxon>Pseudomonadota</taxon>
        <taxon>Gammaproteobacteria</taxon>
        <taxon>Alteromonadales</taxon>
        <taxon>Ferrimonadaceae</taxon>
        <taxon>Ferrimonas</taxon>
    </lineage>
</organism>
<dbReference type="Proteomes" id="UP000199527">
    <property type="component" value="Unassembled WGS sequence"/>
</dbReference>
<dbReference type="OrthoDB" id="5767078at2"/>